<evidence type="ECO:0000313" key="2">
    <source>
        <dbReference type="EMBL" id="KAI5343164.1"/>
    </source>
</evidence>
<comment type="caution">
    <text evidence="2">The sequence shown here is derived from an EMBL/GenBank/DDBJ whole genome shotgun (WGS) entry which is preliminary data.</text>
</comment>
<reference evidence="2 3" key="1">
    <citation type="journal article" date="2022" name="G3 (Bethesda)">
        <title>Whole-genome sequence and methylome profiling of the almond [Prunus dulcis (Mill.) D.A. Webb] cultivar 'Nonpareil'.</title>
        <authorList>
            <person name="D'Amico-Willman K.M."/>
            <person name="Ouma W.Z."/>
            <person name="Meulia T."/>
            <person name="Sideli G.M."/>
            <person name="Gradziel T.M."/>
            <person name="Fresnedo-Ramirez J."/>
        </authorList>
    </citation>
    <scope>NUCLEOTIDE SEQUENCE [LARGE SCALE GENOMIC DNA]</scope>
    <source>
        <strain evidence="2">Clone GOH B32 T37-40</strain>
    </source>
</reference>
<gene>
    <name evidence="2" type="ORF">L3X38_011040</name>
</gene>
<accession>A0AAD4ZES0</accession>
<dbReference type="EMBL" id="JAJFAZ020000002">
    <property type="protein sequence ID" value="KAI5343164.1"/>
    <property type="molecule type" value="Genomic_DNA"/>
</dbReference>
<dbReference type="Proteomes" id="UP001054821">
    <property type="component" value="Chromosome 2"/>
</dbReference>
<organism evidence="2 3">
    <name type="scientific">Prunus dulcis</name>
    <name type="common">Almond</name>
    <name type="synonym">Amygdalus dulcis</name>
    <dbReference type="NCBI Taxonomy" id="3755"/>
    <lineage>
        <taxon>Eukaryota</taxon>
        <taxon>Viridiplantae</taxon>
        <taxon>Streptophyta</taxon>
        <taxon>Embryophyta</taxon>
        <taxon>Tracheophyta</taxon>
        <taxon>Spermatophyta</taxon>
        <taxon>Magnoliopsida</taxon>
        <taxon>eudicotyledons</taxon>
        <taxon>Gunneridae</taxon>
        <taxon>Pentapetalae</taxon>
        <taxon>rosids</taxon>
        <taxon>fabids</taxon>
        <taxon>Rosales</taxon>
        <taxon>Rosaceae</taxon>
        <taxon>Amygdaloideae</taxon>
        <taxon>Amygdaleae</taxon>
        <taxon>Prunus</taxon>
    </lineage>
</organism>
<proteinExistence type="predicted"/>
<feature type="region of interest" description="Disordered" evidence="1">
    <location>
        <begin position="54"/>
        <end position="92"/>
    </location>
</feature>
<dbReference type="AlphaFoldDB" id="A0AAD4ZES0"/>
<evidence type="ECO:0000313" key="3">
    <source>
        <dbReference type="Proteomes" id="UP001054821"/>
    </source>
</evidence>
<evidence type="ECO:0000256" key="1">
    <source>
        <dbReference type="SAM" id="MobiDB-lite"/>
    </source>
</evidence>
<protein>
    <submittedName>
        <fullName evidence="2">Uncharacterized protein</fullName>
    </submittedName>
</protein>
<keyword evidence="3" id="KW-1185">Reference proteome</keyword>
<name>A0AAD4ZES0_PRUDU</name>
<sequence>MTCARVRTRALTMDAHVAALEASTSKNQGILETIQCLLEDKFASIDKHLDSIDSRREGFDQPFPPPSYDDDDDGSRRRRERDHREREKGFSSENRMPFVKIEFPRFSDGDDPIEWIYKAEQYFDYFAVPSEK</sequence>